<dbReference type="GO" id="GO:0050660">
    <property type="term" value="F:flavin adenine dinucleotide binding"/>
    <property type="evidence" value="ECO:0007669"/>
    <property type="project" value="TreeGrafter"/>
</dbReference>
<sequence length="525" mass="57323">MPAPLLPETAPFTSAQRSWLNGFFAGVFGLASSPAAPATPAAPPVVEEDFPWHDPNLKLDERMKLAEGKPPERQMMAAMAQLDCGACGYVCKTYSEAIANGEEKDLTKCSPGGKDTSKKLKEIVAGRKALPVAEANGHAKPAKAKPAVRKGVYDRHNPFPAPLLEARPLNATGSEKDVRYVAFSLRGSGLKYDVGDALGLIPENDPELVEAILKALGVRGDEVVTVADGQELHAFDALARHCVITKVSDDLAALLAGRATDPSEAATLKTLIEDDVEGIPATWDVLDILEQFSSARAPVADVVATLPTLQPRLYSISSSLKVYPEEVHLTVGVVRYTQGGRVRKGVASNFITETLRTRQKVGVFVHPSSGFRLPADGNVPVIMVGPGTGIAPFRAFLQERSISGAAGKNWLFFGDQRREYDFLYRDEMESYTNAGVLTRFDLAFSRDQEAKVYVQHKMLEAGEELWKWLEAGAHFYVCGDARRMALDVDHALHEVVRQHGKMSADAAKEYIKAMSKDKRYQRDVY</sequence>
<comment type="cofactor">
    <cofactor evidence="2">
        <name>FAD</name>
        <dbReference type="ChEBI" id="CHEBI:57692"/>
    </cofactor>
</comment>
<evidence type="ECO:0000256" key="4">
    <source>
        <dbReference type="ARBA" id="ARBA00022485"/>
    </source>
</evidence>
<evidence type="ECO:0000313" key="18">
    <source>
        <dbReference type="Proteomes" id="UP000324974"/>
    </source>
</evidence>
<dbReference type="EC" id="1.8.1.2" evidence="3"/>
<dbReference type="Gene3D" id="1.20.990.10">
    <property type="entry name" value="NADPH-cytochrome p450 Reductase, Chain A, domain 3"/>
    <property type="match status" value="1"/>
</dbReference>
<feature type="domain" description="FAD-binding FR-type" evidence="15">
    <location>
        <begin position="156"/>
        <end position="374"/>
    </location>
</feature>
<evidence type="ECO:0000256" key="6">
    <source>
        <dbReference type="ARBA" id="ARBA00022643"/>
    </source>
</evidence>
<dbReference type="GO" id="GO:0010181">
    <property type="term" value="F:FMN binding"/>
    <property type="evidence" value="ECO:0007669"/>
    <property type="project" value="TreeGrafter"/>
</dbReference>
<evidence type="ECO:0000313" key="17">
    <source>
        <dbReference type="EMBL" id="QEL20363.1"/>
    </source>
</evidence>
<feature type="domain" description="4Fe-4S" evidence="16">
    <location>
        <begin position="67"/>
        <end position="126"/>
    </location>
</feature>
<evidence type="ECO:0000259" key="16">
    <source>
        <dbReference type="PROSITE" id="PS51656"/>
    </source>
</evidence>
<proteinExistence type="predicted"/>
<keyword evidence="9" id="KW-0521">NADP</keyword>
<dbReference type="InterPro" id="IPR039261">
    <property type="entry name" value="FNR_nucleotide-bd"/>
</dbReference>
<evidence type="ECO:0000256" key="8">
    <source>
        <dbReference type="ARBA" id="ARBA00022827"/>
    </source>
</evidence>
<dbReference type="OrthoDB" id="9789468at2"/>
<keyword evidence="13" id="KW-0198">Cysteine biosynthesis</keyword>
<comment type="cofactor">
    <cofactor evidence="1">
        <name>FMN</name>
        <dbReference type="ChEBI" id="CHEBI:58210"/>
    </cofactor>
</comment>
<dbReference type="GO" id="GO:0004783">
    <property type="term" value="F:sulfite reductase (NADPH) activity"/>
    <property type="evidence" value="ECO:0007669"/>
    <property type="project" value="UniProtKB-EC"/>
</dbReference>
<dbReference type="InterPro" id="IPR017927">
    <property type="entry name" value="FAD-bd_FR_type"/>
</dbReference>
<dbReference type="PROSITE" id="PS51656">
    <property type="entry name" value="4FE4S"/>
    <property type="match status" value="1"/>
</dbReference>
<dbReference type="Proteomes" id="UP000324974">
    <property type="component" value="Chromosome"/>
</dbReference>
<name>A0A5C1AQN7_9BACT</name>
<dbReference type="KEGG" id="lrs:PX52LOC_07456"/>
<dbReference type="RefSeq" id="WP_149114671.1">
    <property type="nucleotide sequence ID" value="NZ_CP042425.1"/>
</dbReference>
<dbReference type="SUPFAM" id="SSF63380">
    <property type="entry name" value="Riboflavin synthase domain-like"/>
    <property type="match status" value="1"/>
</dbReference>
<dbReference type="PANTHER" id="PTHR19384:SF128">
    <property type="entry name" value="NADPH OXIDOREDUCTASE A"/>
    <property type="match status" value="1"/>
</dbReference>
<protein>
    <recommendedName>
        <fullName evidence="3">assimilatory sulfite reductase (NADPH)</fullName>
        <ecNumber evidence="3">1.8.1.2</ecNumber>
    </recommendedName>
</protein>
<evidence type="ECO:0000259" key="15">
    <source>
        <dbReference type="PROSITE" id="PS51384"/>
    </source>
</evidence>
<evidence type="ECO:0000256" key="9">
    <source>
        <dbReference type="ARBA" id="ARBA00022857"/>
    </source>
</evidence>
<dbReference type="InterPro" id="IPR001709">
    <property type="entry name" value="Flavoprot_Pyr_Nucl_cyt_Rdtase"/>
</dbReference>
<evidence type="ECO:0000256" key="11">
    <source>
        <dbReference type="ARBA" id="ARBA00023004"/>
    </source>
</evidence>
<dbReference type="InterPro" id="IPR003097">
    <property type="entry name" value="CysJ-like_FAD-binding"/>
</dbReference>
<keyword evidence="6" id="KW-0288">FMN</keyword>
<dbReference type="AlphaFoldDB" id="A0A5C1AQN7"/>
<evidence type="ECO:0000256" key="7">
    <source>
        <dbReference type="ARBA" id="ARBA00022723"/>
    </source>
</evidence>
<dbReference type="GO" id="GO:0051539">
    <property type="term" value="F:4 iron, 4 sulfur cluster binding"/>
    <property type="evidence" value="ECO:0007669"/>
    <property type="project" value="UniProtKB-KW"/>
</dbReference>
<accession>A0A5C1AQN7</accession>
<keyword evidence="11" id="KW-0408">Iron</keyword>
<evidence type="ECO:0000256" key="10">
    <source>
        <dbReference type="ARBA" id="ARBA00023002"/>
    </source>
</evidence>
<dbReference type="GO" id="GO:0005829">
    <property type="term" value="C:cytosol"/>
    <property type="evidence" value="ECO:0007669"/>
    <property type="project" value="TreeGrafter"/>
</dbReference>
<evidence type="ECO:0000256" key="2">
    <source>
        <dbReference type="ARBA" id="ARBA00001974"/>
    </source>
</evidence>
<dbReference type="Gene3D" id="3.40.50.80">
    <property type="entry name" value="Nucleotide-binding domain of ferredoxin-NADP reductase (FNR) module"/>
    <property type="match status" value="1"/>
</dbReference>
<dbReference type="EMBL" id="CP042425">
    <property type="protein sequence ID" value="QEL20363.1"/>
    <property type="molecule type" value="Genomic_DNA"/>
</dbReference>
<dbReference type="Pfam" id="PF04060">
    <property type="entry name" value="FeS"/>
    <property type="match status" value="1"/>
</dbReference>
<keyword evidence="10" id="KW-0560">Oxidoreductase</keyword>
<dbReference type="GO" id="GO:0046872">
    <property type="term" value="F:metal ion binding"/>
    <property type="evidence" value="ECO:0007669"/>
    <property type="project" value="UniProtKB-KW"/>
</dbReference>
<evidence type="ECO:0000256" key="12">
    <source>
        <dbReference type="ARBA" id="ARBA00023014"/>
    </source>
</evidence>
<dbReference type="InterPro" id="IPR007202">
    <property type="entry name" value="4Fe-4S_dom"/>
</dbReference>
<keyword evidence="18" id="KW-1185">Reference proteome</keyword>
<dbReference type="InterPro" id="IPR017938">
    <property type="entry name" value="Riboflavin_synthase-like_b-brl"/>
</dbReference>
<comment type="catalytic activity">
    <reaction evidence="14">
        <text>hydrogen sulfide + 3 NADP(+) + 3 H2O = sulfite + 3 NADPH + 4 H(+)</text>
        <dbReference type="Rhea" id="RHEA:13801"/>
        <dbReference type="ChEBI" id="CHEBI:15377"/>
        <dbReference type="ChEBI" id="CHEBI:15378"/>
        <dbReference type="ChEBI" id="CHEBI:17359"/>
        <dbReference type="ChEBI" id="CHEBI:29919"/>
        <dbReference type="ChEBI" id="CHEBI:57783"/>
        <dbReference type="ChEBI" id="CHEBI:58349"/>
        <dbReference type="EC" id="1.8.1.2"/>
    </reaction>
</comment>
<keyword evidence="7" id="KW-0479">Metal-binding</keyword>
<dbReference type="PRINTS" id="PR00371">
    <property type="entry name" value="FPNCR"/>
</dbReference>
<organism evidence="17 18">
    <name type="scientific">Limnoglobus roseus</name>
    <dbReference type="NCBI Taxonomy" id="2598579"/>
    <lineage>
        <taxon>Bacteria</taxon>
        <taxon>Pseudomonadati</taxon>
        <taxon>Planctomycetota</taxon>
        <taxon>Planctomycetia</taxon>
        <taxon>Gemmatales</taxon>
        <taxon>Gemmataceae</taxon>
        <taxon>Limnoglobus</taxon>
    </lineage>
</organism>
<reference evidence="18" key="1">
    <citation type="submission" date="2019-08" db="EMBL/GenBank/DDBJ databases">
        <title>Limnoglobus roseus gen. nov., sp. nov., a novel freshwater planctomycete with a giant genome from the family Gemmataceae.</title>
        <authorList>
            <person name="Kulichevskaya I.S."/>
            <person name="Naumoff D.G."/>
            <person name="Miroshnikov K."/>
            <person name="Ivanova A."/>
            <person name="Philippov D.A."/>
            <person name="Hakobyan A."/>
            <person name="Rijpstra I.C."/>
            <person name="Sinninghe Damste J.S."/>
            <person name="Liesack W."/>
            <person name="Dedysh S.N."/>
        </authorList>
    </citation>
    <scope>NUCLEOTIDE SEQUENCE [LARGE SCALE GENOMIC DNA]</scope>
    <source>
        <strain evidence="18">PX52</strain>
    </source>
</reference>
<dbReference type="GO" id="GO:0019344">
    <property type="term" value="P:cysteine biosynthetic process"/>
    <property type="evidence" value="ECO:0007669"/>
    <property type="project" value="UniProtKB-KW"/>
</dbReference>
<evidence type="ECO:0000256" key="13">
    <source>
        <dbReference type="ARBA" id="ARBA00023192"/>
    </source>
</evidence>
<evidence type="ECO:0000256" key="3">
    <source>
        <dbReference type="ARBA" id="ARBA00012604"/>
    </source>
</evidence>
<dbReference type="CDD" id="cd06199">
    <property type="entry name" value="SiR"/>
    <property type="match status" value="1"/>
</dbReference>
<evidence type="ECO:0000256" key="14">
    <source>
        <dbReference type="ARBA" id="ARBA00052219"/>
    </source>
</evidence>
<dbReference type="PANTHER" id="PTHR19384">
    <property type="entry name" value="NITRIC OXIDE SYNTHASE-RELATED"/>
    <property type="match status" value="1"/>
</dbReference>
<dbReference type="SUPFAM" id="SSF52343">
    <property type="entry name" value="Ferredoxin reductase-like, C-terminal NADP-linked domain"/>
    <property type="match status" value="1"/>
</dbReference>
<dbReference type="NCBIfam" id="NF004859">
    <property type="entry name" value="PRK06214.1"/>
    <property type="match status" value="1"/>
</dbReference>
<keyword evidence="5" id="KW-0285">Flavoprotein</keyword>
<dbReference type="Gene3D" id="1.10.15.40">
    <property type="entry name" value="Electron transport complex subunit B, putative Fe-S cluster"/>
    <property type="match status" value="1"/>
</dbReference>
<evidence type="ECO:0000256" key="1">
    <source>
        <dbReference type="ARBA" id="ARBA00001917"/>
    </source>
</evidence>
<keyword evidence="12" id="KW-0411">Iron-sulfur</keyword>
<dbReference type="InterPro" id="IPR001433">
    <property type="entry name" value="OxRdtase_FAD/NAD-bd"/>
</dbReference>
<evidence type="ECO:0000256" key="5">
    <source>
        <dbReference type="ARBA" id="ARBA00022630"/>
    </source>
</evidence>
<dbReference type="Pfam" id="PF00175">
    <property type="entry name" value="NAD_binding_1"/>
    <property type="match status" value="1"/>
</dbReference>
<dbReference type="Pfam" id="PF00667">
    <property type="entry name" value="FAD_binding_1"/>
    <property type="match status" value="1"/>
</dbReference>
<dbReference type="InterPro" id="IPR023173">
    <property type="entry name" value="NADPH_Cyt_P450_Rdtase_alpha"/>
</dbReference>
<gene>
    <name evidence="17" type="ORF">PX52LOC_07456</name>
</gene>
<keyword evidence="8" id="KW-0274">FAD</keyword>
<keyword evidence="4" id="KW-0004">4Fe-4S</keyword>
<keyword evidence="13" id="KW-0028">Amino-acid biosynthesis</keyword>
<dbReference type="Gene3D" id="2.40.30.10">
    <property type="entry name" value="Translation factors"/>
    <property type="match status" value="1"/>
</dbReference>
<dbReference type="PROSITE" id="PS51384">
    <property type="entry name" value="FAD_FR"/>
    <property type="match status" value="1"/>
</dbReference>
<dbReference type="FunFam" id="3.40.50.80:FF:000001">
    <property type="entry name" value="NADPH--cytochrome P450 reductase 1"/>
    <property type="match status" value="1"/>
</dbReference>